<proteinExistence type="predicted"/>
<comment type="caution">
    <text evidence="1">The sequence shown here is derived from an EMBL/GenBank/DDBJ whole genome shotgun (WGS) entry which is preliminary data.</text>
</comment>
<sequence length="339" mass="36271">MSKPPSHKPGELRFEFLLGGDGAGRLAAQFSELLDSDYGVIPFFGVGESTEYDGYYVAHSGQSEPLDATAAGSLQHVGAVLEEAGTRQSHWRSVEMNVSDTQNDITNNPAQSTAVGIPAAATRMRWFDPVADEVQLATPSATTATEFGDVALVAASDAPTDSSALIYDLPYVASGKTDVRVWDDRGVAKTDAENVVQWDRVFVPAHDCVGSPVVSNGAIRLTLDAANGIAAEKWVDGSAAWQDVELNDSDWSLVDADLVNVAPASVDSQLVFENSSSGVQHALNMRLDRGRTKVLFTNPSGEDNQTPSGLADYLRPIASDEVETTNASLDLRSRQEVRR</sequence>
<organism evidence="1 2">
    <name type="scientific">Halogeometricum borinquense</name>
    <dbReference type="NCBI Taxonomy" id="60847"/>
    <lineage>
        <taxon>Archaea</taxon>
        <taxon>Methanobacteriati</taxon>
        <taxon>Methanobacteriota</taxon>
        <taxon>Stenosarchaea group</taxon>
        <taxon>Halobacteria</taxon>
        <taxon>Halobacteriales</taxon>
        <taxon>Haloferacaceae</taxon>
        <taxon>Halogeometricum</taxon>
    </lineage>
</organism>
<evidence type="ECO:0000313" key="2">
    <source>
        <dbReference type="Proteomes" id="UP000294028"/>
    </source>
</evidence>
<dbReference type="RefSeq" id="WP_129786220.1">
    <property type="nucleotide sequence ID" value="NZ_RZHH01000003.1"/>
</dbReference>
<reference evidence="1 2" key="1">
    <citation type="submission" date="2018-12" db="EMBL/GenBank/DDBJ databases">
        <title>Genome analysis provides insights into bioremediation potentialities of Halogeometricum borinquense strain N11.</title>
        <authorList>
            <person name="Najjari A."/>
            <person name="Youssef N."/>
            <person name="Fhoula I."/>
            <person name="Ben Dhia O."/>
            <person name="Mahjoubi M."/>
            <person name="Ouzari H.I."/>
            <person name="Cherif A."/>
        </authorList>
    </citation>
    <scope>NUCLEOTIDE SEQUENCE [LARGE SCALE GENOMIC DNA]</scope>
    <source>
        <strain evidence="1 2">N11</strain>
    </source>
</reference>
<dbReference type="Proteomes" id="UP000294028">
    <property type="component" value="Unassembled WGS sequence"/>
</dbReference>
<dbReference type="AlphaFoldDB" id="A0A482T6W7"/>
<evidence type="ECO:0000313" key="1">
    <source>
        <dbReference type="EMBL" id="RYJ08335.1"/>
    </source>
</evidence>
<protein>
    <submittedName>
        <fullName evidence="1">Uncharacterized protein</fullName>
    </submittedName>
</protein>
<gene>
    <name evidence="1" type="ORF">ELS19_17440</name>
</gene>
<name>A0A482T6W7_9EURY</name>
<accession>A0A482T6W7</accession>
<dbReference type="EMBL" id="RZHH01000003">
    <property type="protein sequence ID" value="RYJ08335.1"/>
    <property type="molecule type" value="Genomic_DNA"/>
</dbReference>